<sequence>TDLDYSVRLIGKPVRPSQHEVNNNRRSRSGILYVLEKAPRTVPRVKAKPRAAKNRFVEPPRNPLLEPRQE</sequence>
<feature type="region of interest" description="Disordered" evidence="1">
    <location>
        <begin position="44"/>
        <end position="70"/>
    </location>
</feature>
<evidence type="ECO:0000313" key="3">
    <source>
        <dbReference type="Proteomes" id="UP000654075"/>
    </source>
</evidence>
<gene>
    <name evidence="2" type="ORF">PGLA1383_LOCUS16015</name>
</gene>
<dbReference type="OrthoDB" id="439808at2759"/>
<feature type="compositionally biased region" description="Basic residues" evidence="1">
    <location>
        <begin position="44"/>
        <end position="53"/>
    </location>
</feature>
<proteinExistence type="predicted"/>
<dbReference type="Proteomes" id="UP000654075">
    <property type="component" value="Unassembled WGS sequence"/>
</dbReference>
<organism evidence="2 3">
    <name type="scientific">Polarella glacialis</name>
    <name type="common">Dinoflagellate</name>
    <dbReference type="NCBI Taxonomy" id="89957"/>
    <lineage>
        <taxon>Eukaryota</taxon>
        <taxon>Sar</taxon>
        <taxon>Alveolata</taxon>
        <taxon>Dinophyceae</taxon>
        <taxon>Suessiales</taxon>
        <taxon>Suessiaceae</taxon>
        <taxon>Polarella</taxon>
    </lineage>
</organism>
<feature type="non-terminal residue" evidence="2">
    <location>
        <position position="1"/>
    </location>
</feature>
<dbReference type="AlphaFoldDB" id="A0A813EF96"/>
<name>A0A813EF96_POLGL</name>
<keyword evidence="3" id="KW-1185">Reference proteome</keyword>
<dbReference type="EMBL" id="CAJNNV010009587">
    <property type="protein sequence ID" value="CAE8597575.1"/>
    <property type="molecule type" value="Genomic_DNA"/>
</dbReference>
<reference evidence="2" key="1">
    <citation type="submission" date="2021-02" db="EMBL/GenBank/DDBJ databases">
        <authorList>
            <person name="Dougan E. K."/>
            <person name="Rhodes N."/>
            <person name="Thang M."/>
            <person name="Chan C."/>
        </authorList>
    </citation>
    <scope>NUCLEOTIDE SEQUENCE</scope>
</reference>
<evidence type="ECO:0000313" key="2">
    <source>
        <dbReference type="EMBL" id="CAE8597575.1"/>
    </source>
</evidence>
<comment type="caution">
    <text evidence="2">The sequence shown here is derived from an EMBL/GenBank/DDBJ whole genome shotgun (WGS) entry which is preliminary data.</text>
</comment>
<accession>A0A813EF96</accession>
<evidence type="ECO:0000256" key="1">
    <source>
        <dbReference type="SAM" id="MobiDB-lite"/>
    </source>
</evidence>
<protein>
    <submittedName>
        <fullName evidence="2">Uncharacterized protein</fullName>
    </submittedName>
</protein>